<evidence type="ECO:0000313" key="3">
    <source>
        <dbReference type="Proteomes" id="UP000028725"/>
    </source>
</evidence>
<proteinExistence type="predicted"/>
<sequence length="544" mass="61209">MRLFLGPVLYAETQTDPESWSFSVNLLLSGTDTAKAPPLRLAFRDAQGQELGTVSGPTLAADFSALEEPWACVSWKWTVRLTRLSVEQRVSYRFDPASPSVEWRMDDVKDVLVPARGDLPRCAFFSCNGVSHLKGWATLDRPFALWEEMRRQQEHDAGFHVLLGGGDQLYTDSLWYTNPTLARFQKLSRAQRLNSPAPEGLEAELLRDYVRVYIERWSEQGIGSMLARVPGLYTWDDHDIMDGWGSLEELQESPVLRALYGAAARVFEAFQLGGLRGDVKARRDPGAAHYFQAHTFSGDACDLDVVLLDLRSGRTSRTLASGKLDHTILSEAQWAAFDAWRKEHTARATQRNKPRHVLIISSIPIVYMRFRPGVESGAALVDKRDDLLDQWESVIHRGERTRLMMNLFELAKDSCCSVTVLSGDAHVGSRALIRSRNVRHLHPGHAEVYLEQVTSSGIVHPPPSALELMGMRALANDVPEELPGHLRTELLPVGGDLYLRERNWISLRVTEGQSSRSPKLWLKWEAEHTHVDVQVVVEPPARRA</sequence>
<dbReference type="STRING" id="394096.DB31_7776"/>
<protein>
    <recommendedName>
        <fullName evidence="1">PhoD-like phosphatase domain-containing protein</fullName>
    </recommendedName>
</protein>
<accession>A0A085WLH6</accession>
<comment type="caution">
    <text evidence="2">The sequence shown here is derived from an EMBL/GenBank/DDBJ whole genome shotgun (WGS) entry which is preliminary data.</text>
</comment>
<keyword evidence="3" id="KW-1185">Reference proteome</keyword>
<dbReference type="InterPro" id="IPR043904">
    <property type="entry name" value="PhoD_2-like"/>
</dbReference>
<dbReference type="GO" id="GO:0016020">
    <property type="term" value="C:membrane"/>
    <property type="evidence" value="ECO:0007669"/>
    <property type="project" value="TreeGrafter"/>
</dbReference>
<dbReference type="Gene3D" id="3.60.21.70">
    <property type="entry name" value="PhoD-like phosphatase"/>
    <property type="match status" value="1"/>
</dbReference>
<feature type="domain" description="PhoD-like phosphatase" evidence="1">
    <location>
        <begin position="144"/>
        <end position="271"/>
    </location>
</feature>
<dbReference type="Pfam" id="PF19050">
    <property type="entry name" value="PhoD_2"/>
    <property type="match status" value="1"/>
</dbReference>
<dbReference type="AlphaFoldDB" id="A0A085WLH6"/>
<dbReference type="InterPro" id="IPR018946">
    <property type="entry name" value="PhoD-like_MPP"/>
</dbReference>
<gene>
    <name evidence="2" type="ORF">DB31_7776</name>
</gene>
<dbReference type="InterPro" id="IPR029052">
    <property type="entry name" value="Metallo-depent_PP-like"/>
</dbReference>
<dbReference type="PANTHER" id="PTHR46689">
    <property type="entry name" value="MEMBRANE PROTEIN, PUTATIVE-RELATED"/>
    <property type="match status" value="1"/>
</dbReference>
<evidence type="ECO:0000313" key="2">
    <source>
        <dbReference type="EMBL" id="KFE68539.1"/>
    </source>
</evidence>
<dbReference type="InterPro" id="IPR038607">
    <property type="entry name" value="PhoD-like_sf"/>
</dbReference>
<dbReference type="Proteomes" id="UP000028725">
    <property type="component" value="Unassembled WGS sequence"/>
</dbReference>
<organism evidence="2 3">
    <name type="scientific">Hyalangium minutum</name>
    <dbReference type="NCBI Taxonomy" id="394096"/>
    <lineage>
        <taxon>Bacteria</taxon>
        <taxon>Pseudomonadati</taxon>
        <taxon>Myxococcota</taxon>
        <taxon>Myxococcia</taxon>
        <taxon>Myxococcales</taxon>
        <taxon>Cystobacterineae</taxon>
        <taxon>Archangiaceae</taxon>
        <taxon>Hyalangium</taxon>
    </lineage>
</organism>
<evidence type="ECO:0000259" key="1">
    <source>
        <dbReference type="Pfam" id="PF19050"/>
    </source>
</evidence>
<dbReference type="SUPFAM" id="SSF56300">
    <property type="entry name" value="Metallo-dependent phosphatases"/>
    <property type="match status" value="1"/>
</dbReference>
<dbReference type="PANTHER" id="PTHR46689:SF1">
    <property type="entry name" value="PHOD-LIKE PHOSPHATASE DOMAIN-CONTAINING PROTEIN"/>
    <property type="match status" value="1"/>
</dbReference>
<name>A0A085WLH6_9BACT</name>
<dbReference type="RefSeq" id="WP_044189389.1">
    <property type="nucleotide sequence ID" value="NZ_JMCB01000006.1"/>
</dbReference>
<dbReference type="EMBL" id="JMCB01000006">
    <property type="protein sequence ID" value="KFE68539.1"/>
    <property type="molecule type" value="Genomic_DNA"/>
</dbReference>
<reference evidence="2 3" key="1">
    <citation type="submission" date="2014-04" db="EMBL/GenBank/DDBJ databases">
        <title>Genome assembly of Hyalangium minutum DSM 14724.</title>
        <authorList>
            <person name="Sharma G."/>
            <person name="Subramanian S."/>
        </authorList>
    </citation>
    <scope>NUCLEOTIDE SEQUENCE [LARGE SCALE GENOMIC DNA]</scope>
    <source>
        <strain evidence="2 3">DSM 14724</strain>
    </source>
</reference>
<dbReference type="CDD" id="cd07389">
    <property type="entry name" value="MPP_PhoD"/>
    <property type="match status" value="1"/>
</dbReference>